<dbReference type="AlphaFoldDB" id="A0A5C3QFK0"/>
<feature type="compositionally biased region" description="Low complexity" evidence="1">
    <location>
        <begin position="360"/>
        <end position="377"/>
    </location>
</feature>
<feature type="compositionally biased region" description="Low complexity" evidence="1">
    <location>
        <begin position="21"/>
        <end position="38"/>
    </location>
</feature>
<feature type="compositionally biased region" description="Polar residues" evidence="1">
    <location>
        <begin position="45"/>
        <end position="75"/>
    </location>
</feature>
<dbReference type="Proteomes" id="UP000305067">
    <property type="component" value="Unassembled WGS sequence"/>
</dbReference>
<feature type="compositionally biased region" description="Low complexity" evidence="1">
    <location>
        <begin position="286"/>
        <end position="331"/>
    </location>
</feature>
<name>A0A5C3QFK0_9AGAR</name>
<feature type="compositionally biased region" description="Low complexity" evidence="1">
    <location>
        <begin position="95"/>
        <end position="135"/>
    </location>
</feature>
<proteinExistence type="predicted"/>
<reference evidence="2 3" key="1">
    <citation type="journal article" date="2019" name="Nat. Ecol. Evol.">
        <title>Megaphylogeny resolves global patterns of mushroom evolution.</title>
        <authorList>
            <person name="Varga T."/>
            <person name="Krizsan K."/>
            <person name="Foldi C."/>
            <person name="Dima B."/>
            <person name="Sanchez-Garcia M."/>
            <person name="Sanchez-Ramirez S."/>
            <person name="Szollosi G.J."/>
            <person name="Szarkandi J.G."/>
            <person name="Papp V."/>
            <person name="Albert L."/>
            <person name="Andreopoulos W."/>
            <person name="Angelini C."/>
            <person name="Antonin V."/>
            <person name="Barry K.W."/>
            <person name="Bougher N.L."/>
            <person name="Buchanan P."/>
            <person name="Buyck B."/>
            <person name="Bense V."/>
            <person name="Catcheside P."/>
            <person name="Chovatia M."/>
            <person name="Cooper J."/>
            <person name="Damon W."/>
            <person name="Desjardin D."/>
            <person name="Finy P."/>
            <person name="Geml J."/>
            <person name="Haridas S."/>
            <person name="Hughes K."/>
            <person name="Justo A."/>
            <person name="Karasinski D."/>
            <person name="Kautmanova I."/>
            <person name="Kiss B."/>
            <person name="Kocsube S."/>
            <person name="Kotiranta H."/>
            <person name="LaButti K.M."/>
            <person name="Lechner B.E."/>
            <person name="Liimatainen K."/>
            <person name="Lipzen A."/>
            <person name="Lukacs Z."/>
            <person name="Mihaltcheva S."/>
            <person name="Morgado L.N."/>
            <person name="Niskanen T."/>
            <person name="Noordeloos M.E."/>
            <person name="Ohm R.A."/>
            <person name="Ortiz-Santana B."/>
            <person name="Ovrebo C."/>
            <person name="Racz N."/>
            <person name="Riley R."/>
            <person name="Savchenko A."/>
            <person name="Shiryaev A."/>
            <person name="Soop K."/>
            <person name="Spirin V."/>
            <person name="Szebenyi C."/>
            <person name="Tomsovsky M."/>
            <person name="Tulloss R.E."/>
            <person name="Uehling J."/>
            <person name="Grigoriev I.V."/>
            <person name="Vagvolgyi C."/>
            <person name="Papp T."/>
            <person name="Martin F.M."/>
            <person name="Miettinen O."/>
            <person name="Hibbett D.S."/>
            <person name="Nagy L.G."/>
        </authorList>
    </citation>
    <scope>NUCLEOTIDE SEQUENCE [LARGE SCALE GENOMIC DNA]</scope>
    <source>
        <strain evidence="2 3">CBS 309.79</strain>
    </source>
</reference>
<evidence type="ECO:0000313" key="2">
    <source>
        <dbReference type="EMBL" id="TFL00008.1"/>
    </source>
</evidence>
<keyword evidence="3" id="KW-1185">Reference proteome</keyword>
<sequence>MVNVDPNQLAHEEDHLNLVTPSSPAPSSSSSIYFSASSEVHSDSAARSTPEHGSSLPSTTAAVPIQDSSRPTSLGSPAAKTPASSVLPSPPLPSSPLVESPIPTTDPIHSTNPSPSSSLFSTPGSRVFKSSRYTPSAPPPSSRPSSKPRPELPRTLRDRHADGAFDIAHVLHVASLHSTSAWVRSVSMTGWNSGSGSAPPSPSASMGPTYYISRESRRRSMADTSTNCGSSPSVTRKASMDSGYGEISGSPLSYSQFDRVDEEEGQGGGGFDGLPAAVPTASYVFPAPSSASPATSASSPAVLSASPAASPALSASTTPPAGPSPASSVSTLVQGSSLGKDSPPTSLGKASPLGQSPPTSLGKGSSAPGPGPSSLPISRRRRTHQYTLSLSELMDTAEARYTLPRGGISPQESISISKLKDKAKKRSSTLPGVKGSGLKKLGEGVERVEEDYFCAKYKAKAPTEGVRRAKQVPVPGL</sequence>
<feature type="region of interest" description="Disordered" evidence="1">
    <location>
        <begin position="402"/>
        <end position="438"/>
    </location>
</feature>
<evidence type="ECO:0000256" key="1">
    <source>
        <dbReference type="SAM" id="MobiDB-lite"/>
    </source>
</evidence>
<protein>
    <submittedName>
        <fullName evidence="2">Uncharacterized protein</fullName>
    </submittedName>
</protein>
<feature type="compositionally biased region" description="Polar residues" evidence="1">
    <location>
        <begin position="222"/>
        <end position="236"/>
    </location>
</feature>
<feature type="region of interest" description="Disordered" evidence="1">
    <location>
        <begin position="188"/>
        <end position="384"/>
    </location>
</feature>
<accession>A0A5C3QFK0</accession>
<feature type="compositionally biased region" description="Polar residues" evidence="1">
    <location>
        <begin position="332"/>
        <end position="345"/>
    </location>
</feature>
<dbReference type="STRING" id="1884261.A0A5C3QFK0"/>
<evidence type="ECO:0000313" key="3">
    <source>
        <dbReference type="Proteomes" id="UP000305067"/>
    </source>
</evidence>
<organism evidence="2 3">
    <name type="scientific">Pterulicium gracile</name>
    <dbReference type="NCBI Taxonomy" id="1884261"/>
    <lineage>
        <taxon>Eukaryota</taxon>
        <taxon>Fungi</taxon>
        <taxon>Dikarya</taxon>
        <taxon>Basidiomycota</taxon>
        <taxon>Agaricomycotina</taxon>
        <taxon>Agaricomycetes</taxon>
        <taxon>Agaricomycetidae</taxon>
        <taxon>Agaricales</taxon>
        <taxon>Pleurotineae</taxon>
        <taxon>Pterulaceae</taxon>
        <taxon>Pterulicium</taxon>
    </lineage>
</organism>
<feature type="region of interest" description="Disordered" evidence="1">
    <location>
        <begin position="1"/>
        <end position="160"/>
    </location>
</feature>
<dbReference type="EMBL" id="ML178831">
    <property type="protein sequence ID" value="TFL00008.1"/>
    <property type="molecule type" value="Genomic_DNA"/>
</dbReference>
<gene>
    <name evidence="2" type="ORF">BDV98DRAFT_570575</name>
</gene>
<feature type="compositionally biased region" description="Basic and acidic residues" evidence="1">
    <location>
        <begin position="148"/>
        <end position="160"/>
    </location>
</feature>